<accession>F8AGR0</accession>
<proteinExistence type="predicted"/>
<dbReference type="eggNOG" id="arCOG07083">
    <property type="taxonomic scope" value="Archaea"/>
</dbReference>
<protein>
    <recommendedName>
        <fullName evidence="3">TIGR04140 family protein</fullName>
    </recommendedName>
</protein>
<dbReference type="STRING" id="529709.PYCH_03410"/>
<dbReference type="NCBIfam" id="TIGR04140">
    <property type="entry name" value="chp_AF_0576"/>
    <property type="match status" value="1"/>
</dbReference>
<evidence type="ECO:0008006" key="3">
    <source>
        <dbReference type="Google" id="ProtNLM"/>
    </source>
</evidence>
<evidence type="ECO:0000313" key="1">
    <source>
        <dbReference type="EMBL" id="AEH24036.1"/>
    </source>
</evidence>
<dbReference type="GeneID" id="10836917"/>
<dbReference type="EMBL" id="CP002779">
    <property type="protein sequence ID" value="AEH24036.1"/>
    <property type="molecule type" value="Genomic_DNA"/>
</dbReference>
<dbReference type="HOGENOM" id="CLU_195006_0_0_2"/>
<evidence type="ECO:0000313" key="2">
    <source>
        <dbReference type="Proteomes" id="UP000008386"/>
    </source>
</evidence>
<gene>
    <name evidence="1" type="ordered locus">PYCH_03410</name>
</gene>
<name>F8AGR0_PYRYC</name>
<keyword evidence="2" id="KW-1185">Reference proteome</keyword>
<dbReference type="AlphaFoldDB" id="F8AGR0"/>
<dbReference type="KEGG" id="pya:PYCH_03410"/>
<dbReference type="Proteomes" id="UP000008386">
    <property type="component" value="Chromosome"/>
</dbReference>
<dbReference type="InterPro" id="IPR026486">
    <property type="entry name" value="CHP_AF_0576"/>
</dbReference>
<dbReference type="RefSeq" id="WP_013905093.1">
    <property type="nucleotide sequence ID" value="NC_015680.1"/>
</dbReference>
<sequence length="62" mass="6745">MALKLQTAVPPEELGEIKKRAGANVELRVLGKDGRLWVVEVLGSSGELQKFMEKLRLARAGG</sequence>
<organism evidence="1 2">
    <name type="scientific">Pyrococcus yayanosii (strain CH1 / JCM 16557)</name>
    <dbReference type="NCBI Taxonomy" id="529709"/>
    <lineage>
        <taxon>Archaea</taxon>
        <taxon>Methanobacteriati</taxon>
        <taxon>Methanobacteriota</taxon>
        <taxon>Thermococci</taxon>
        <taxon>Thermococcales</taxon>
        <taxon>Thermococcaceae</taxon>
        <taxon>Pyrococcus</taxon>
    </lineage>
</organism>
<reference evidence="1 2" key="1">
    <citation type="journal article" date="2011" name="J. Bacteriol.">
        <title>Complete genome sequence of the obligate piezophilic hyperthermophilic archaeon Pyrococcus yayanosii CH1.</title>
        <authorList>
            <person name="Jun X."/>
            <person name="Lupeng L."/>
            <person name="Minjuan X."/>
            <person name="Oger P."/>
            <person name="Fengping W."/>
            <person name="Jebbar M."/>
            <person name="Xiang X."/>
        </authorList>
    </citation>
    <scope>NUCLEOTIDE SEQUENCE [LARGE SCALE GENOMIC DNA]</scope>
    <source>
        <strain evidence="2">CH1 / JCM 16557</strain>
    </source>
</reference>